<organism evidence="2 3">
    <name type="scientific">Marinobacterium iners DSM 11526</name>
    <dbReference type="NCBI Taxonomy" id="1122198"/>
    <lineage>
        <taxon>Bacteria</taxon>
        <taxon>Pseudomonadati</taxon>
        <taxon>Pseudomonadota</taxon>
        <taxon>Gammaproteobacteria</taxon>
        <taxon>Oceanospirillales</taxon>
        <taxon>Oceanospirillaceae</taxon>
        <taxon>Marinobacterium</taxon>
    </lineage>
</organism>
<dbReference type="Pfam" id="PF00561">
    <property type="entry name" value="Abhydrolase_1"/>
    <property type="match status" value="1"/>
</dbReference>
<dbReference type="PANTHER" id="PTHR36837:SF2">
    <property type="entry name" value="POLY(3-HYDROXYALKANOATE) POLYMERASE SUBUNIT PHAC"/>
    <property type="match status" value="1"/>
</dbReference>
<keyword evidence="3" id="KW-1185">Reference proteome</keyword>
<accession>A0A1H3ZL17</accession>
<dbReference type="EMBL" id="FNRJ01000002">
    <property type="protein sequence ID" value="SEA24370.1"/>
    <property type="molecule type" value="Genomic_DNA"/>
</dbReference>
<sequence length="356" mass="40056">MPKISLDAERARQQLAAQTQHLNDSISNLSQLDSRHQSAERNEIFSADGVRLYHYHPTTRSRTQTPLLICYALVNRPWVLDLSPERSFIRRLLDEGIPVYLIDWGYPSRSDRFLQLEDYLEDYLDRCVDRVLQHSAGEKLNLAGICQGGVLSLCYTALHPDKVRNLITLVTPVDSAQPSFRLGRLTAHIDLELAGAAYGNLPGPLLNEIYQALKPMRLGLEKRLRAGKELSGDSERALNYLLMERWLNDCPDLASAALQEFVQLFFRDNALLKPEGFELAGETLRMQALTQPLLNIFGLSDHLVPPETASALKQITGSGDYTELTVKAGHIGTLTGRRALEKVPTAIAQWLRQRDF</sequence>
<dbReference type="PANTHER" id="PTHR36837">
    <property type="entry name" value="POLY(3-HYDROXYALKANOATE) POLYMERASE SUBUNIT PHAC"/>
    <property type="match status" value="1"/>
</dbReference>
<reference evidence="3" key="1">
    <citation type="submission" date="2016-10" db="EMBL/GenBank/DDBJ databases">
        <authorList>
            <person name="Varghese N."/>
            <person name="Submissions S."/>
        </authorList>
    </citation>
    <scope>NUCLEOTIDE SEQUENCE [LARGE SCALE GENOMIC DNA]</scope>
    <source>
        <strain evidence="3">DSM 11526</strain>
    </source>
</reference>
<gene>
    <name evidence="2" type="ORF">SAMN02745729_10277</name>
</gene>
<evidence type="ECO:0000259" key="1">
    <source>
        <dbReference type="Pfam" id="PF00561"/>
    </source>
</evidence>
<dbReference type="InterPro" id="IPR029058">
    <property type="entry name" value="AB_hydrolase_fold"/>
</dbReference>
<dbReference type="AlphaFoldDB" id="A0A1H3ZL17"/>
<dbReference type="RefSeq" id="WP_175527569.1">
    <property type="nucleotide sequence ID" value="NZ_FNRJ01000002.1"/>
</dbReference>
<dbReference type="STRING" id="1122198.SAMN02745729_10277"/>
<dbReference type="SUPFAM" id="SSF53474">
    <property type="entry name" value="alpha/beta-Hydrolases"/>
    <property type="match status" value="1"/>
</dbReference>
<dbReference type="Gene3D" id="3.40.50.1820">
    <property type="entry name" value="alpha/beta hydrolase"/>
    <property type="match status" value="1"/>
</dbReference>
<evidence type="ECO:0000313" key="2">
    <source>
        <dbReference type="EMBL" id="SEA24370.1"/>
    </source>
</evidence>
<dbReference type="InterPro" id="IPR000073">
    <property type="entry name" value="AB_hydrolase_1"/>
</dbReference>
<feature type="domain" description="AB hydrolase-1" evidence="1">
    <location>
        <begin position="66"/>
        <end position="333"/>
    </location>
</feature>
<name>A0A1H3ZL17_9GAMM</name>
<dbReference type="Proteomes" id="UP000242469">
    <property type="component" value="Unassembled WGS sequence"/>
</dbReference>
<evidence type="ECO:0000313" key="3">
    <source>
        <dbReference type="Proteomes" id="UP000242469"/>
    </source>
</evidence>
<protein>
    <submittedName>
        <fullName evidence="2">Polyhydroxyalkanoate synthase</fullName>
    </submittedName>
</protein>
<dbReference type="InterPro" id="IPR051321">
    <property type="entry name" value="PHA/PHB_synthase"/>
</dbReference>
<proteinExistence type="predicted"/>